<name>A0ABP9VKQ2_9BACT</name>
<dbReference type="Proteomes" id="UP001416858">
    <property type="component" value="Unassembled WGS sequence"/>
</dbReference>
<organism evidence="1 2">
    <name type="scientific">Novipirellula caenicola</name>
    <dbReference type="NCBI Taxonomy" id="1536901"/>
    <lineage>
        <taxon>Bacteria</taxon>
        <taxon>Pseudomonadati</taxon>
        <taxon>Planctomycetota</taxon>
        <taxon>Planctomycetia</taxon>
        <taxon>Pirellulales</taxon>
        <taxon>Pirellulaceae</taxon>
        <taxon>Novipirellula</taxon>
    </lineage>
</organism>
<sequence length="70" mass="7291">MPMSPDNVIVVFAIVARLSKPLACVVGRVPEREVGCAVNGAFDVGGSSLESWPTMVIPLAGPLSHGFPSR</sequence>
<comment type="caution">
    <text evidence="1">The sequence shown here is derived from an EMBL/GenBank/DDBJ whole genome shotgun (WGS) entry which is preliminary data.</text>
</comment>
<protein>
    <recommendedName>
        <fullName evidence="3">Secreted protein</fullName>
    </recommendedName>
</protein>
<evidence type="ECO:0000313" key="1">
    <source>
        <dbReference type="EMBL" id="GAA5505774.1"/>
    </source>
</evidence>
<keyword evidence="2" id="KW-1185">Reference proteome</keyword>
<proteinExistence type="predicted"/>
<gene>
    <name evidence="1" type="ORF">Rcae01_01221</name>
</gene>
<accession>A0ABP9VKQ2</accession>
<evidence type="ECO:0000313" key="2">
    <source>
        <dbReference type="Proteomes" id="UP001416858"/>
    </source>
</evidence>
<reference evidence="1 2" key="1">
    <citation type="submission" date="2024-02" db="EMBL/GenBank/DDBJ databases">
        <title>Rhodopirellula caenicola NBRC 110016.</title>
        <authorList>
            <person name="Ichikawa N."/>
            <person name="Katano-Makiyama Y."/>
            <person name="Hidaka K."/>
        </authorList>
    </citation>
    <scope>NUCLEOTIDE SEQUENCE [LARGE SCALE GENOMIC DNA]</scope>
    <source>
        <strain evidence="1 2">NBRC 110016</strain>
    </source>
</reference>
<dbReference type="EMBL" id="BAABRO010000002">
    <property type="protein sequence ID" value="GAA5505774.1"/>
    <property type="molecule type" value="Genomic_DNA"/>
</dbReference>
<evidence type="ECO:0008006" key="3">
    <source>
        <dbReference type="Google" id="ProtNLM"/>
    </source>
</evidence>